<keyword evidence="2" id="KW-0456">Lyase</keyword>
<keyword evidence="3" id="KW-1185">Reference proteome</keyword>
<feature type="domain" description="DNA/pantothenate metabolism flavoprotein C-terminal" evidence="1">
    <location>
        <begin position="2"/>
        <end position="75"/>
    </location>
</feature>
<dbReference type="InterPro" id="IPR007085">
    <property type="entry name" value="DNA/pantothenate-metab_flavo_C"/>
</dbReference>
<dbReference type="InterPro" id="IPR035929">
    <property type="entry name" value="CoaB-like_sf"/>
</dbReference>
<sequence>MGFAAETNDLLANATKKIASKNLDLIVANDVGNHQIGFNADQNQVTFMWPDGQTKKTSVESKAKVAEQLIQIIAKF</sequence>
<evidence type="ECO:0000313" key="2">
    <source>
        <dbReference type="EMBL" id="GAY72923.1"/>
    </source>
</evidence>
<protein>
    <submittedName>
        <fullName evidence="2">Phosphopantothenoylcysteine decarboxylase</fullName>
        <ecNumber evidence="2">4.1.1.36</ecNumber>
    </submittedName>
</protein>
<dbReference type="EMBL" id="BEXA01000002">
    <property type="protein sequence ID" value="GAY72923.1"/>
    <property type="molecule type" value="Genomic_DNA"/>
</dbReference>
<proteinExistence type="predicted"/>
<dbReference type="EC" id="4.1.1.36" evidence="2"/>
<dbReference type="Proteomes" id="UP000286974">
    <property type="component" value="Unassembled WGS sequence"/>
</dbReference>
<dbReference type="GO" id="GO:0004633">
    <property type="term" value="F:phosphopantothenoylcysteine decarboxylase activity"/>
    <property type="evidence" value="ECO:0007669"/>
    <property type="project" value="UniProtKB-EC"/>
</dbReference>
<dbReference type="Pfam" id="PF04127">
    <property type="entry name" value="DFP"/>
    <property type="match status" value="1"/>
</dbReference>
<dbReference type="GO" id="GO:0015937">
    <property type="term" value="P:coenzyme A biosynthetic process"/>
    <property type="evidence" value="ECO:0007669"/>
    <property type="project" value="UniProtKB-ARBA"/>
</dbReference>
<dbReference type="AlphaFoldDB" id="A0A401FKP7"/>
<reference evidence="2 3" key="1">
    <citation type="submission" date="2017-11" db="EMBL/GenBank/DDBJ databases">
        <title>Draft Genome Sequence of Lactobacillus curieae NBRC 111893 isolated from Koso, a Japanese sugar-Vegetable Fermented Beverage.</title>
        <authorList>
            <person name="Chiou T.Y."/>
            <person name="Oshima K."/>
            <person name="Suda W."/>
            <person name="Hattori M."/>
            <person name="Takahashi T."/>
        </authorList>
    </citation>
    <scope>NUCLEOTIDE SEQUENCE [LARGE SCALE GENOMIC DNA]</scope>
    <source>
        <strain evidence="2 3">NBRC111893</strain>
    </source>
</reference>
<evidence type="ECO:0000313" key="3">
    <source>
        <dbReference type="Proteomes" id="UP000286974"/>
    </source>
</evidence>
<accession>A0A401FKP7</accession>
<evidence type="ECO:0000259" key="1">
    <source>
        <dbReference type="Pfam" id="PF04127"/>
    </source>
</evidence>
<dbReference type="SUPFAM" id="SSF102645">
    <property type="entry name" value="CoaB-like"/>
    <property type="match status" value="1"/>
</dbReference>
<organism evidence="2 3">
    <name type="scientific">Lentilactobacillus kosonis</name>
    <dbReference type="NCBI Taxonomy" id="2810561"/>
    <lineage>
        <taxon>Bacteria</taxon>
        <taxon>Bacillati</taxon>
        <taxon>Bacillota</taxon>
        <taxon>Bacilli</taxon>
        <taxon>Lactobacillales</taxon>
        <taxon>Lactobacillaceae</taxon>
        <taxon>Lentilactobacillus</taxon>
    </lineage>
</organism>
<gene>
    <name evidence="2" type="ORF">NBRC111893_1069</name>
</gene>
<comment type="caution">
    <text evidence="2">The sequence shown here is derived from an EMBL/GenBank/DDBJ whole genome shotgun (WGS) entry which is preliminary data.</text>
</comment>
<dbReference type="Gene3D" id="3.40.50.10300">
    <property type="entry name" value="CoaB-like"/>
    <property type="match status" value="1"/>
</dbReference>
<name>A0A401FKP7_9LACO</name>